<reference evidence="1 2" key="1">
    <citation type="submission" date="2022-11" db="EMBL/GenBank/DDBJ databases">
        <title>Whole genome sequence of Eschrichtius robustus ER-17-0199.</title>
        <authorList>
            <person name="Bruniche-Olsen A."/>
            <person name="Black A.N."/>
            <person name="Fields C.J."/>
            <person name="Walden K."/>
            <person name="Dewoody J.A."/>
        </authorList>
    </citation>
    <scope>NUCLEOTIDE SEQUENCE [LARGE SCALE GENOMIC DNA]</scope>
    <source>
        <strain evidence="1">ER-17-0199</strain>
        <tissue evidence="1">Blubber</tissue>
    </source>
</reference>
<evidence type="ECO:0000313" key="2">
    <source>
        <dbReference type="Proteomes" id="UP001159641"/>
    </source>
</evidence>
<dbReference type="AlphaFoldDB" id="A0AB34GBM0"/>
<accession>A0AB34GBM0</accession>
<keyword evidence="2" id="KW-1185">Reference proteome</keyword>
<protein>
    <submittedName>
        <fullName evidence="1">Uncharacterized protein</fullName>
    </submittedName>
</protein>
<gene>
    <name evidence="1" type="ORF">J1605_015569</name>
</gene>
<sequence length="169" mass="17837">MRVAGMAGRLGAEAHCSPGLGNRHISAGLLLGPMVSICILFLGKRTPQCALDPGASRGHLTGPYFRQELDTFTSKILLACKSFILEVTSMASRSSALLSAKKHHPRLSEDPGTATVAGGCHSRPNLLPQEALHQNTTQLLSPVTLGTIPNSYSDMNFNVLGMLFAAVGV</sequence>
<organism evidence="1 2">
    <name type="scientific">Eschrichtius robustus</name>
    <name type="common">California gray whale</name>
    <name type="synonym">Eschrichtius gibbosus</name>
    <dbReference type="NCBI Taxonomy" id="9764"/>
    <lineage>
        <taxon>Eukaryota</taxon>
        <taxon>Metazoa</taxon>
        <taxon>Chordata</taxon>
        <taxon>Craniata</taxon>
        <taxon>Vertebrata</taxon>
        <taxon>Euteleostomi</taxon>
        <taxon>Mammalia</taxon>
        <taxon>Eutheria</taxon>
        <taxon>Laurasiatheria</taxon>
        <taxon>Artiodactyla</taxon>
        <taxon>Whippomorpha</taxon>
        <taxon>Cetacea</taxon>
        <taxon>Mysticeti</taxon>
        <taxon>Eschrichtiidae</taxon>
        <taxon>Eschrichtius</taxon>
    </lineage>
</organism>
<name>A0AB34GBM0_ESCRO</name>
<dbReference type="EMBL" id="JAIQCJ010002438">
    <property type="protein sequence ID" value="KAJ8776271.1"/>
    <property type="molecule type" value="Genomic_DNA"/>
</dbReference>
<evidence type="ECO:0000313" key="1">
    <source>
        <dbReference type="EMBL" id="KAJ8776271.1"/>
    </source>
</evidence>
<comment type="caution">
    <text evidence="1">The sequence shown here is derived from an EMBL/GenBank/DDBJ whole genome shotgun (WGS) entry which is preliminary data.</text>
</comment>
<proteinExistence type="predicted"/>
<dbReference type="Proteomes" id="UP001159641">
    <property type="component" value="Unassembled WGS sequence"/>
</dbReference>